<keyword evidence="5 8" id="KW-0645">Protease</keyword>
<dbReference type="InterPro" id="IPR011356">
    <property type="entry name" value="Leucine_aapep/pepB"/>
</dbReference>
<evidence type="ECO:0000256" key="4">
    <source>
        <dbReference type="ARBA" id="ARBA00022438"/>
    </source>
</evidence>
<sequence length="510" mass="52379">MSVDEASMLPAQVSPPQFALSELAPHEIGQVECLAFTVAPDGDTVTPGPGMDAAGAAFGLDLRALLDSARAQGTVGAVTVLPVSQGGVRVVLAVGVGEGTDTDLRRAAASLARATKGRHSVAYLLPDGVGAAGVTATVVGAMLGSFEFRWRQAEAGDEPVARIVLCGRDPQAEQAVVDRAVAIGGAAWRARMLATVPSNVKNPGWLASQAVEMAGSAGLDVEVWDEQRLAEEGCGGILGVGRASVSPPRMVKLTYTPVGADTADVPHVVLVGKSITFDSGGLSIKPGDSMLHMKRDMTGGAVVLSAMAALADVGCPVRVTGLLAAAENVISGNALRPGDVLVHPNGRTTEVTNTDAEGRLVMADAMAYAVDQLAPDVLVDVATLTGAMKVALGQHTGGFFANDETLASRIDAAGAASGERVWRMPLWDDYEDKISSKIADSVNSGPGPGAITAALYLQHFAGDVPWAHLDVASVGDAPAERFEWTTGPTGFGARLLLEWLSTDEPLAGIV</sequence>
<feature type="binding site" evidence="8">
    <location>
        <position position="273"/>
    </location>
    <ligand>
        <name>Mn(2+)</name>
        <dbReference type="ChEBI" id="CHEBI:29035"/>
        <label>2</label>
    </ligand>
</feature>
<comment type="subcellular location">
    <subcellularLocation>
        <location evidence="8">Cytoplasm</location>
    </subcellularLocation>
</comment>
<dbReference type="EC" id="3.4.11.1" evidence="8"/>
<dbReference type="Pfam" id="PF02789">
    <property type="entry name" value="Peptidase_M17_N"/>
    <property type="match status" value="1"/>
</dbReference>
<comment type="function">
    <text evidence="7 8">Presumably involved in the processing and regular turnover of intracellular proteins. Catalyzes the removal of unsubstituted N-terminal amino acids from various peptides.</text>
</comment>
<dbReference type="InterPro" id="IPR043472">
    <property type="entry name" value="Macro_dom-like"/>
</dbReference>
<comment type="cofactor">
    <cofactor evidence="8">
        <name>Mn(2+)</name>
        <dbReference type="ChEBI" id="CHEBI:29035"/>
    </cofactor>
    <text evidence="8">Binds 2 manganese ions per subunit.</text>
</comment>
<dbReference type="GO" id="GO:0004177">
    <property type="term" value="F:aminopeptidase activity"/>
    <property type="evidence" value="ECO:0007669"/>
    <property type="project" value="UniProtKB-KW"/>
</dbReference>
<evidence type="ECO:0000256" key="3">
    <source>
        <dbReference type="ARBA" id="ARBA00009528"/>
    </source>
</evidence>
<dbReference type="SUPFAM" id="SSF52949">
    <property type="entry name" value="Macro domain-like"/>
    <property type="match status" value="1"/>
</dbReference>
<feature type="binding site" evidence="8">
    <location>
        <position position="357"/>
    </location>
    <ligand>
        <name>Mn(2+)</name>
        <dbReference type="ChEBI" id="CHEBI:29035"/>
        <label>2</label>
    </ligand>
</feature>
<feature type="binding site" evidence="8">
    <location>
        <position position="278"/>
    </location>
    <ligand>
        <name>Mn(2+)</name>
        <dbReference type="ChEBI" id="CHEBI:29035"/>
        <label>2</label>
    </ligand>
</feature>
<evidence type="ECO:0000256" key="7">
    <source>
        <dbReference type="ARBA" id="ARBA00049972"/>
    </source>
</evidence>
<dbReference type="CDD" id="cd00433">
    <property type="entry name" value="Peptidase_M17"/>
    <property type="match status" value="1"/>
</dbReference>
<dbReference type="Gene3D" id="3.40.630.10">
    <property type="entry name" value="Zn peptidases"/>
    <property type="match status" value="1"/>
</dbReference>
<dbReference type="InterPro" id="IPR008283">
    <property type="entry name" value="Peptidase_M17_N"/>
</dbReference>
<feature type="binding site" evidence="8">
    <location>
        <position position="355"/>
    </location>
    <ligand>
        <name>Mn(2+)</name>
        <dbReference type="ChEBI" id="CHEBI:29035"/>
        <label>1</label>
    </ligand>
</feature>
<dbReference type="SUPFAM" id="SSF53187">
    <property type="entry name" value="Zn-dependent exopeptidases"/>
    <property type="match status" value="1"/>
</dbReference>
<dbReference type="Pfam" id="PF00883">
    <property type="entry name" value="Peptidase_M17"/>
    <property type="match status" value="1"/>
</dbReference>
<comment type="catalytic activity">
    <reaction evidence="2 8">
        <text>Release of an N-terminal amino acid, preferentially leucine, but not glutamic or aspartic acids.</text>
        <dbReference type="EC" id="3.4.11.10"/>
    </reaction>
</comment>
<proteinExistence type="inferred from homology"/>
<evidence type="ECO:0000256" key="5">
    <source>
        <dbReference type="ARBA" id="ARBA00022670"/>
    </source>
</evidence>
<evidence type="ECO:0000256" key="6">
    <source>
        <dbReference type="ARBA" id="ARBA00022801"/>
    </source>
</evidence>
<dbReference type="EMBL" id="JBHSQI010000002">
    <property type="protein sequence ID" value="MFC6152597.1"/>
    <property type="molecule type" value="Genomic_DNA"/>
</dbReference>
<dbReference type="HAMAP" id="MF_00181">
    <property type="entry name" value="Cytosol_peptidase_M17"/>
    <property type="match status" value="1"/>
</dbReference>
<keyword evidence="6 8" id="KW-0378">Hydrolase</keyword>
<dbReference type="PANTHER" id="PTHR11963:SF23">
    <property type="entry name" value="CYTOSOL AMINOPEPTIDASE"/>
    <property type="match status" value="1"/>
</dbReference>
<dbReference type="Proteomes" id="UP001596098">
    <property type="component" value="Unassembled WGS sequence"/>
</dbReference>
<dbReference type="RefSeq" id="WP_241647152.1">
    <property type="nucleotide sequence ID" value="NZ_SAYL01000001.1"/>
</dbReference>
<feature type="active site" evidence="8">
    <location>
        <position position="285"/>
    </location>
</feature>
<keyword evidence="4 8" id="KW-0031">Aminopeptidase</keyword>
<comment type="catalytic activity">
    <reaction evidence="1 8">
        <text>Release of an N-terminal amino acid, Xaa-|-Yaa-, in which Xaa is preferably Leu, but may be other amino acids including Pro although not Arg or Lys, and Yaa may be Pro. Amino acid amides and methyl esters are also readily hydrolyzed, but rates on arylamides are exceedingly low.</text>
        <dbReference type="EC" id="3.4.11.1"/>
    </reaction>
</comment>
<comment type="caution">
    <text evidence="10">The sequence shown here is derived from an EMBL/GenBank/DDBJ whole genome shotgun (WGS) entry which is preliminary data.</text>
</comment>
<evidence type="ECO:0000259" key="9">
    <source>
        <dbReference type="PROSITE" id="PS00631"/>
    </source>
</evidence>
<dbReference type="InterPro" id="IPR000819">
    <property type="entry name" value="Peptidase_M17_C"/>
</dbReference>
<keyword evidence="8" id="KW-0479">Metal-binding</keyword>
<evidence type="ECO:0000313" key="10">
    <source>
        <dbReference type="EMBL" id="MFC6152597.1"/>
    </source>
</evidence>
<gene>
    <name evidence="8" type="primary">pepA</name>
    <name evidence="10" type="ORF">ACFPWU_02825</name>
</gene>
<feature type="binding site" evidence="8">
    <location>
        <position position="357"/>
    </location>
    <ligand>
        <name>Mn(2+)</name>
        <dbReference type="ChEBI" id="CHEBI:29035"/>
        <label>1</label>
    </ligand>
</feature>
<keyword evidence="8" id="KW-0464">Manganese</keyword>
<dbReference type="Gene3D" id="3.40.220.10">
    <property type="entry name" value="Leucine Aminopeptidase, subunit E, domain 1"/>
    <property type="match status" value="1"/>
</dbReference>
<protein>
    <recommendedName>
        <fullName evidence="8">Probable cytosol aminopeptidase</fullName>
        <ecNumber evidence="8">3.4.11.1</ecNumber>
    </recommendedName>
    <alternativeName>
        <fullName evidence="8">Leucine aminopeptidase</fullName>
        <shortName evidence="8">LAP</shortName>
        <ecNumber evidence="8">3.4.11.10</ecNumber>
    </alternativeName>
    <alternativeName>
        <fullName evidence="8">Leucyl aminopeptidase</fullName>
    </alternativeName>
</protein>
<feature type="binding site" evidence="8">
    <location>
        <position position="278"/>
    </location>
    <ligand>
        <name>Mn(2+)</name>
        <dbReference type="ChEBI" id="CHEBI:29035"/>
        <label>1</label>
    </ligand>
</feature>
<evidence type="ECO:0000256" key="8">
    <source>
        <dbReference type="HAMAP-Rule" id="MF_00181"/>
    </source>
</evidence>
<feature type="active site" evidence="8">
    <location>
        <position position="359"/>
    </location>
</feature>
<keyword evidence="11" id="KW-1185">Reference proteome</keyword>
<dbReference type="InterPro" id="IPR023042">
    <property type="entry name" value="Peptidase_M17_leu_NH2_pept"/>
</dbReference>
<dbReference type="PRINTS" id="PR00481">
    <property type="entry name" value="LAMNOPPTDASE"/>
</dbReference>
<dbReference type="PROSITE" id="PS00631">
    <property type="entry name" value="CYTOSOL_AP"/>
    <property type="match status" value="1"/>
</dbReference>
<feature type="binding site" evidence="8">
    <location>
        <position position="296"/>
    </location>
    <ligand>
        <name>Mn(2+)</name>
        <dbReference type="ChEBI" id="CHEBI:29035"/>
        <label>2</label>
    </ligand>
</feature>
<evidence type="ECO:0000256" key="1">
    <source>
        <dbReference type="ARBA" id="ARBA00000135"/>
    </source>
</evidence>
<evidence type="ECO:0000313" key="11">
    <source>
        <dbReference type="Proteomes" id="UP001596098"/>
    </source>
</evidence>
<feature type="domain" description="Cytosol aminopeptidase" evidence="9">
    <location>
        <begin position="353"/>
        <end position="360"/>
    </location>
</feature>
<dbReference type="EC" id="3.4.11.10" evidence="8"/>
<keyword evidence="8" id="KW-0963">Cytoplasm</keyword>
<organism evidence="10 11">
    <name type="scientific">Nocardioides yefusunii</name>
    <dbReference type="NCBI Taxonomy" id="2500546"/>
    <lineage>
        <taxon>Bacteria</taxon>
        <taxon>Bacillati</taxon>
        <taxon>Actinomycetota</taxon>
        <taxon>Actinomycetes</taxon>
        <taxon>Propionibacteriales</taxon>
        <taxon>Nocardioidaceae</taxon>
        <taxon>Nocardioides</taxon>
    </lineage>
</organism>
<evidence type="ECO:0000256" key="2">
    <source>
        <dbReference type="ARBA" id="ARBA00000967"/>
    </source>
</evidence>
<dbReference type="PANTHER" id="PTHR11963">
    <property type="entry name" value="LEUCINE AMINOPEPTIDASE-RELATED"/>
    <property type="match status" value="1"/>
</dbReference>
<comment type="similarity">
    <text evidence="3 8">Belongs to the peptidase M17 family.</text>
</comment>
<accession>A0ABW1QUQ3</accession>
<reference evidence="11" key="1">
    <citation type="journal article" date="2019" name="Int. J. Syst. Evol. Microbiol.">
        <title>The Global Catalogue of Microorganisms (GCM) 10K type strain sequencing project: providing services to taxonomists for standard genome sequencing and annotation.</title>
        <authorList>
            <consortium name="The Broad Institute Genomics Platform"/>
            <consortium name="The Broad Institute Genome Sequencing Center for Infectious Disease"/>
            <person name="Wu L."/>
            <person name="Ma J."/>
        </authorList>
    </citation>
    <scope>NUCLEOTIDE SEQUENCE [LARGE SCALE GENOMIC DNA]</scope>
    <source>
        <strain evidence="11">DFY28</strain>
    </source>
</reference>
<name>A0ABW1QUQ3_9ACTN</name>